<accession>A0ABQ4WM75</accession>
<protein>
    <submittedName>
        <fullName evidence="1">Uncharacterized protein</fullName>
    </submittedName>
</protein>
<dbReference type="EMBL" id="BQNB010008762">
    <property type="protein sequence ID" value="GJS53968.1"/>
    <property type="molecule type" value="Genomic_DNA"/>
</dbReference>
<name>A0ABQ4WM75_9ASTR</name>
<gene>
    <name evidence="1" type="ORF">Tco_0627330</name>
</gene>
<comment type="caution">
    <text evidence="1">The sequence shown here is derived from an EMBL/GenBank/DDBJ whole genome shotgun (WGS) entry which is preliminary data.</text>
</comment>
<evidence type="ECO:0000313" key="1">
    <source>
        <dbReference type="EMBL" id="GJS53968.1"/>
    </source>
</evidence>
<dbReference type="Proteomes" id="UP001151760">
    <property type="component" value="Unassembled WGS sequence"/>
</dbReference>
<sequence>MLQSPPVRRALSQGSRCNILRGCGFCEEVRILFSELIFAFPRELWTSLGFKKTLPRGVRRDHKRLCDGLGVWGEQGKAKLGLGVGRKGYDPDAEGKFIATMQALKDLKYPLIDELEKLRDAPTDLEIEIMEAGNKLLHLPSSSADVITILLKGSGDFGHKGKKK</sequence>
<proteinExistence type="predicted"/>
<evidence type="ECO:0000313" key="2">
    <source>
        <dbReference type="Proteomes" id="UP001151760"/>
    </source>
</evidence>
<organism evidence="1 2">
    <name type="scientific">Tanacetum coccineum</name>
    <dbReference type="NCBI Taxonomy" id="301880"/>
    <lineage>
        <taxon>Eukaryota</taxon>
        <taxon>Viridiplantae</taxon>
        <taxon>Streptophyta</taxon>
        <taxon>Embryophyta</taxon>
        <taxon>Tracheophyta</taxon>
        <taxon>Spermatophyta</taxon>
        <taxon>Magnoliopsida</taxon>
        <taxon>eudicotyledons</taxon>
        <taxon>Gunneridae</taxon>
        <taxon>Pentapetalae</taxon>
        <taxon>asterids</taxon>
        <taxon>campanulids</taxon>
        <taxon>Asterales</taxon>
        <taxon>Asteraceae</taxon>
        <taxon>Asteroideae</taxon>
        <taxon>Anthemideae</taxon>
        <taxon>Anthemidinae</taxon>
        <taxon>Tanacetum</taxon>
    </lineage>
</organism>
<reference evidence="1" key="1">
    <citation type="journal article" date="2022" name="Int. J. Mol. Sci.">
        <title>Draft Genome of Tanacetum Coccineum: Genomic Comparison of Closely Related Tanacetum-Family Plants.</title>
        <authorList>
            <person name="Yamashiro T."/>
            <person name="Shiraishi A."/>
            <person name="Nakayama K."/>
            <person name="Satake H."/>
        </authorList>
    </citation>
    <scope>NUCLEOTIDE SEQUENCE</scope>
</reference>
<keyword evidence="2" id="KW-1185">Reference proteome</keyword>
<reference evidence="1" key="2">
    <citation type="submission" date="2022-01" db="EMBL/GenBank/DDBJ databases">
        <authorList>
            <person name="Yamashiro T."/>
            <person name="Shiraishi A."/>
            <person name="Satake H."/>
            <person name="Nakayama K."/>
        </authorList>
    </citation>
    <scope>NUCLEOTIDE SEQUENCE</scope>
</reference>